<keyword evidence="4" id="KW-0808">Transferase</keyword>
<dbReference type="Pfam" id="PF00202">
    <property type="entry name" value="Aminotran_3"/>
    <property type="match status" value="1"/>
</dbReference>
<feature type="domain" description="Aminoglycoside phosphotransferase" evidence="3">
    <location>
        <begin position="40"/>
        <end position="268"/>
    </location>
</feature>
<evidence type="ECO:0000313" key="4">
    <source>
        <dbReference type="EMBL" id="SFR37816.1"/>
    </source>
</evidence>
<gene>
    <name evidence="4" type="ORF">SAMN04488591_0814</name>
</gene>
<comment type="similarity">
    <text evidence="1">Belongs to the class-III pyridoxal-phosphate-dependent aminotransferase family.</text>
</comment>
<dbReference type="InterPro" id="IPR015421">
    <property type="entry name" value="PyrdxlP-dep_Trfase_major"/>
</dbReference>
<dbReference type="GO" id="GO:0030170">
    <property type="term" value="F:pyridoxal phosphate binding"/>
    <property type="evidence" value="ECO:0007669"/>
    <property type="project" value="InterPro"/>
</dbReference>
<protein>
    <submittedName>
        <fullName evidence="4">4-aminobutyrate aminotransferase</fullName>
    </submittedName>
</protein>
<name>A0A1I6G6J7_9MICO</name>
<dbReference type="RefSeq" id="WP_091476999.1">
    <property type="nucleotide sequence ID" value="NZ_FNGQ01000001.1"/>
</dbReference>
<dbReference type="PANTHER" id="PTHR45688">
    <property type="match status" value="1"/>
</dbReference>
<dbReference type="InterPro" id="IPR002575">
    <property type="entry name" value="Aminoglycoside_PTrfase"/>
</dbReference>
<dbReference type="NCBIfam" id="NF004800">
    <property type="entry name" value="PRK06149.1"/>
    <property type="match status" value="1"/>
</dbReference>
<dbReference type="SUPFAM" id="SSF53383">
    <property type="entry name" value="PLP-dependent transferases"/>
    <property type="match status" value="1"/>
</dbReference>
<keyword evidence="4" id="KW-0032">Aminotransferase</keyword>
<dbReference type="InterPro" id="IPR005814">
    <property type="entry name" value="Aminotrans_3"/>
</dbReference>
<dbReference type="Gene3D" id="3.90.1200.10">
    <property type="match status" value="1"/>
</dbReference>
<organism evidence="4 5">
    <name type="scientific">Microbacterium azadirachtae</name>
    <dbReference type="NCBI Taxonomy" id="582680"/>
    <lineage>
        <taxon>Bacteria</taxon>
        <taxon>Bacillati</taxon>
        <taxon>Actinomycetota</taxon>
        <taxon>Actinomycetes</taxon>
        <taxon>Micrococcales</taxon>
        <taxon>Microbacteriaceae</taxon>
        <taxon>Microbacterium</taxon>
    </lineage>
</organism>
<evidence type="ECO:0000259" key="3">
    <source>
        <dbReference type="Pfam" id="PF01636"/>
    </source>
</evidence>
<dbReference type="EMBL" id="FOYR01000001">
    <property type="protein sequence ID" value="SFR37816.1"/>
    <property type="molecule type" value="Genomic_DNA"/>
</dbReference>
<proteinExistence type="inferred from homology"/>
<dbReference type="Pfam" id="PF01636">
    <property type="entry name" value="APH"/>
    <property type="match status" value="1"/>
</dbReference>
<dbReference type="Proteomes" id="UP000198877">
    <property type="component" value="Unassembled WGS sequence"/>
</dbReference>
<accession>A0A1I6G6J7</accession>
<dbReference type="InterPro" id="IPR015422">
    <property type="entry name" value="PyrdxlP-dep_Trfase_small"/>
</dbReference>
<dbReference type="Gene3D" id="3.90.1150.10">
    <property type="entry name" value="Aspartate Aminotransferase, domain 1"/>
    <property type="match status" value="1"/>
</dbReference>
<dbReference type="GO" id="GO:0008483">
    <property type="term" value="F:transaminase activity"/>
    <property type="evidence" value="ECO:0007669"/>
    <property type="project" value="UniProtKB-KW"/>
</dbReference>
<evidence type="ECO:0000256" key="1">
    <source>
        <dbReference type="ARBA" id="ARBA00008954"/>
    </source>
</evidence>
<dbReference type="SUPFAM" id="SSF56112">
    <property type="entry name" value="Protein kinase-like (PK-like)"/>
    <property type="match status" value="1"/>
</dbReference>
<dbReference type="InterPro" id="IPR015424">
    <property type="entry name" value="PyrdxlP-dep_Trfase"/>
</dbReference>
<dbReference type="Gene3D" id="3.40.640.10">
    <property type="entry name" value="Type I PLP-dependent aspartate aminotransferase-like (Major domain)"/>
    <property type="match status" value="1"/>
</dbReference>
<evidence type="ECO:0000256" key="2">
    <source>
        <dbReference type="ARBA" id="ARBA00022898"/>
    </source>
</evidence>
<dbReference type="PANTHER" id="PTHR45688:SF13">
    <property type="entry name" value="ALANINE--GLYOXYLATE AMINOTRANSFERASE 2-LIKE"/>
    <property type="match status" value="1"/>
</dbReference>
<reference evidence="5" key="1">
    <citation type="submission" date="2016-10" db="EMBL/GenBank/DDBJ databases">
        <authorList>
            <person name="Varghese N."/>
            <person name="Submissions S."/>
        </authorList>
    </citation>
    <scope>NUCLEOTIDE SEQUENCE [LARGE SCALE GENOMIC DNA]</scope>
    <source>
        <strain evidence="5">CL127</strain>
    </source>
</reference>
<dbReference type="AlphaFoldDB" id="A0A1I6G6J7"/>
<evidence type="ECO:0000313" key="5">
    <source>
        <dbReference type="Proteomes" id="UP000198877"/>
    </source>
</evidence>
<sequence length="973" mass="103355">MTEQARGRWLLARPQVGVDEAARIAATSYGVAGPVCELGSQQDRNFRVEPEGGAGILLKVNHPTLEAEVLDLQVVVSDRLRAAGVATPEVLTAAGGGRAVPVTTEDGIRAHACAFELVSGRPLADLPELSGARVEELGRLAGRVVGALRDLEHPAQQREIQWELGRGLDVVEQLQGDLPEERREACVGGARHAAERLRALSAGLPRQVIHGDLTADNVLQDRHGALWIVDLGDVSSSWRIAELAVLAADVLARTGSVALVGRAVRGFASEVDVTDDELAALWPLMILRGAVLAASGWSQLRIDPGNEYARERVEHEWRVFESALAHDIDAATANLRLAVGRAHSVGLRYADLLPRIHDAGVVDLGIRSEELDHGRWLGAGVERELASATLGRAPVAVMRFGETRLTRVSSDVGAFAPARARCVELWTRPGTQIRAPFSGFLAESDGGLELSADGITLRLEGVTSAATGEVLAGTRIGQVAADLEGLGRVVVSRRILGAAPDASFAAPDGEYETDGAADPSRVLGVNPAADPVLSAHRERARRDAAMGGAAERYYADPPQIERGWGTRLIDTQGRAYLDMVNNVTAIGHSHPRLAARVGRQLNLLNTNSRFLYEAYAEFSEKLLAYAPDPSLDTVIPVNSGSEAIDLALRLALVATGRRDVIATREGYHGWTVGADSVSTSAFDNPNALSSRPDWVHLVDAPNPYRGPFRGADAGTRYAAQVADLASRLDREGRAPAAFICEPVLGNAGGVIPPDGYLAGAYDAVRRHGGLAIADEVQVGYGRLGAAFWGSEMLGVVPDIIAVAKAAGNAYPVGAVITRREIVDALRDEGMFFSSAGGAPASAVAGSTVLDVIRDEGLMENAAVVGEHLRRRLADLAQQHPLIGAVHGRGLYLGVELVRDRETLEPADRETAWVCERLLGLGVIMQATSERQNVLKVKPPLVLTIAEADGFVDALGRALNELVLRSSVGSEEAN</sequence>
<dbReference type="CDD" id="cd00610">
    <property type="entry name" value="OAT_like"/>
    <property type="match status" value="1"/>
</dbReference>
<dbReference type="InterPro" id="IPR011009">
    <property type="entry name" value="Kinase-like_dom_sf"/>
</dbReference>
<keyword evidence="2" id="KW-0663">Pyridoxal phosphate</keyword>